<name>A0A0C1M6R1_9LACO</name>
<proteinExistence type="predicted"/>
<dbReference type="RefSeq" id="WP_039144051.1">
    <property type="nucleotide sequence ID" value="NZ_JOJZ01000013.1"/>
</dbReference>
<dbReference type="AlphaFoldDB" id="A0A0C1M6R1"/>
<sequence>MADSDLKQQVEDLTARNKELHSKIQALTNDTDISDKSTNELKSQVIQFQDELKNAQDRATQYEDKYNKMSTEYMELSNQYRELQTQLDSLKNK</sequence>
<dbReference type="PATRIC" id="fig|1614.7.peg.592"/>
<keyword evidence="3" id="KW-1185">Reference proteome</keyword>
<dbReference type="SUPFAM" id="SSF57997">
    <property type="entry name" value="Tropomyosin"/>
    <property type="match status" value="1"/>
</dbReference>
<accession>A0A0C1M6R1</accession>
<gene>
    <name evidence="2" type="ORF">LfDm3_0622</name>
</gene>
<evidence type="ECO:0000313" key="3">
    <source>
        <dbReference type="Proteomes" id="UP000031397"/>
    </source>
</evidence>
<dbReference type="Proteomes" id="UP000031397">
    <property type="component" value="Unassembled WGS sequence"/>
</dbReference>
<reference evidence="2 3" key="1">
    <citation type="submission" date="2014-06" db="EMBL/GenBank/DDBJ databases">
        <title>Functional and comparative genomic analyses of the Drosophila gut microbiota identify candidate symbiosis factors.</title>
        <authorList>
            <person name="Newell P.D."/>
            <person name="Chaston J.M."/>
            <person name="Douglas A.E."/>
        </authorList>
    </citation>
    <scope>NUCLEOTIDE SEQUENCE [LARGE SCALE GENOMIC DNA]</scope>
    <source>
        <strain evidence="2 3">DmCS_002</strain>
    </source>
</reference>
<protein>
    <submittedName>
        <fullName evidence="2">Uncharacterized protein</fullName>
    </submittedName>
</protein>
<feature type="coiled-coil region" evidence="1">
    <location>
        <begin position="3"/>
        <end position="93"/>
    </location>
</feature>
<comment type="caution">
    <text evidence="2">The sequence shown here is derived from an EMBL/GenBank/DDBJ whole genome shotgun (WGS) entry which is preliminary data.</text>
</comment>
<evidence type="ECO:0000256" key="1">
    <source>
        <dbReference type="SAM" id="Coils"/>
    </source>
</evidence>
<evidence type="ECO:0000313" key="2">
    <source>
        <dbReference type="EMBL" id="KID41954.1"/>
    </source>
</evidence>
<dbReference type="GeneID" id="74913293"/>
<organism evidence="2 3">
    <name type="scientific">Fructilactobacillus fructivorans</name>
    <dbReference type="NCBI Taxonomy" id="1614"/>
    <lineage>
        <taxon>Bacteria</taxon>
        <taxon>Bacillati</taxon>
        <taxon>Bacillota</taxon>
        <taxon>Bacilli</taxon>
        <taxon>Lactobacillales</taxon>
        <taxon>Lactobacillaceae</taxon>
        <taxon>Fructilactobacillus</taxon>
    </lineage>
</organism>
<dbReference type="EMBL" id="JOJZ01000013">
    <property type="protein sequence ID" value="KID41954.1"/>
    <property type="molecule type" value="Genomic_DNA"/>
</dbReference>
<dbReference type="Gene3D" id="1.20.5.1700">
    <property type="match status" value="1"/>
</dbReference>
<keyword evidence="1" id="KW-0175">Coiled coil</keyword>